<proteinExistence type="predicted"/>
<dbReference type="EMBL" id="JBHSXS010000068">
    <property type="protein sequence ID" value="MFC6887090.1"/>
    <property type="molecule type" value="Genomic_DNA"/>
</dbReference>
<dbReference type="InterPro" id="IPR046198">
    <property type="entry name" value="DUF6230"/>
</dbReference>
<dbReference type="RefSeq" id="WP_160826167.1">
    <property type="nucleotide sequence ID" value="NZ_JBHSXE010000001.1"/>
</dbReference>
<comment type="caution">
    <text evidence="1">The sequence shown here is derived from an EMBL/GenBank/DDBJ whole genome shotgun (WGS) entry which is preliminary data.</text>
</comment>
<evidence type="ECO:0000313" key="1">
    <source>
        <dbReference type="EMBL" id="MFC6887090.1"/>
    </source>
</evidence>
<evidence type="ECO:0000313" key="2">
    <source>
        <dbReference type="Proteomes" id="UP001596380"/>
    </source>
</evidence>
<accession>A0ABW2D373</accession>
<dbReference type="Pfam" id="PF19741">
    <property type="entry name" value="DUF6230"/>
    <property type="match status" value="1"/>
</dbReference>
<name>A0ABW2D373_9ACTN</name>
<reference evidence="2" key="1">
    <citation type="journal article" date="2019" name="Int. J. Syst. Evol. Microbiol.">
        <title>The Global Catalogue of Microorganisms (GCM) 10K type strain sequencing project: providing services to taxonomists for standard genome sequencing and annotation.</title>
        <authorList>
            <consortium name="The Broad Institute Genomics Platform"/>
            <consortium name="The Broad Institute Genome Sequencing Center for Infectious Disease"/>
            <person name="Wu L."/>
            <person name="Ma J."/>
        </authorList>
    </citation>
    <scope>NUCLEOTIDE SEQUENCE [LARGE SCALE GENOMIC DNA]</scope>
    <source>
        <strain evidence="2">JCM 3369</strain>
    </source>
</reference>
<gene>
    <name evidence="1" type="ORF">ACFQKB_45510</name>
</gene>
<organism evidence="1 2">
    <name type="scientific">Actinomadura yumaensis</name>
    <dbReference type="NCBI Taxonomy" id="111807"/>
    <lineage>
        <taxon>Bacteria</taxon>
        <taxon>Bacillati</taxon>
        <taxon>Actinomycetota</taxon>
        <taxon>Actinomycetes</taxon>
        <taxon>Streptosporangiales</taxon>
        <taxon>Thermomonosporaceae</taxon>
        <taxon>Actinomadura</taxon>
    </lineage>
</organism>
<keyword evidence="2" id="KW-1185">Reference proteome</keyword>
<sequence>MFLVPSLAALAVLGFGMAEGAVPVSFALSGRQMQVSADRLSGRGFGLYPVVVRSANGRRHQVMMLTMRTAEIYGLCQSATVDTPLGRYVLRLSAADRARPAPVSGLGISATDVKADVDFGSLVLNEDARTLGSAGSRGDYGVGAAEFTVKRVRVHAWMVAGGTLRVKGLKVAIGRDVPTCF</sequence>
<protein>
    <submittedName>
        <fullName evidence="1">DUF6230 family protein</fullName>
    </submittedName>
</protein>
<dbReference type="Proteomes" id="UP001596380">
    <property type="component" value="Unassembled WGS sequence"/>
</dbReference>